<name>A0A0J8VTA1_9ENTR</name>
<dbReference type="PATRIC" id="fig|1656095.3.peg.1706"/>
<proteinExistence type="predicted"/>
<reference evidence="1 2" key="1">
    <citation type="submission" date="2015-06" db="EMBL/GenBank/DDBJ databases">
        <title>Genome sequencing of Cronobacter sp. strain DJ34 isolated from petroleum contaminated sludge of Duliajan Oil Fields, Assam, India.</title>
        <authorList>
            <person name="Pal S."/>
            <person name="Banerjee T.D."/>
            <person name="Roy A."/>
            <person name="Sar P."/>
            <person name="Kazy S.K."/>
        </authorList>
    </citation>
    <scope>NUCLEOTIDE SEQUENCE [LARGE SCALE GENOMIC DNA]</scope>
    <source>
        <strain evidence="1 2">DJ34</strain>
    </source>
</reference>
<keyword evidence="2" id="KW-1185">Reference proteome</keyword>
<dbReference type="Proteomes" id="UP000037315">
    <property type="component" value="Unassembled WGS sequence"/>
</dbReference>
<sequence length="109" mass="12743">MATQTYTLPLDGAAANDTATLARLLRENAALFNKFVMSEYPEDMRYAYQPETFDVTAMDERHFTFRCMIHYFEPCCDRNMHDPHTYTVPYEVRDNALVFTLDETPWTVA</sequence>
<organism evidence="1 2">
    <name type="scientific">Franconibacter pulveris</name>
    <dbReference type="NCBI Taxonomy" id="435910"/>
    <lineage>
        <taxon>Bacteria</taxon>
        <taxon>Pseudomonadati</taxon>
        <taxon>Pseudomonadota</taxon>
        <taxon>Gammaproteobacteria</taxon>
        <taxon>Enterobacterales</taxon>
        <taxon>Enterobacteriaceae</taxon>
        <taxon>Franconibacter</taxon>
    </lineage>
</organism>
<accession>A0A0J8VTA1</accession>
<dbReference type="RefSeq" id="WP_048887479.1">
    <property type="nucleotide sequence ID" value="NZ_LFEJ01000009.1"/>
</dbReference>
<evidence type="ECO:0000313" key="1">
    <source>
        <dbReference type="EMBL" id="KMV35700.1"/>
    </source>
</evidence>
<dbReference type="AlphaFoldDB" id="A0A0J8VTA1"/>
<comment type="caution">
    <text evidence="1">The sequence shown here is derived from an EMBL/GenBank/DDBJ whole genome shotgun (WGS) entry which is preliminary data.</text>
</comment>
<protein>
    <submittedName>
        <fullName evidence="1">Uncharacterized protein</fullName>
    </submittedName>
</protein>
<evidence type="ECO:0000313" key="2">
    <source>
        <dbReference type="Proteomes" id="UP000037315"/>
    </source>
</evidence>
<dbReference type="STRING" id="1121863.GCA_000621185_01203"/>
<dbReference type="OrthoDB" id="6562983at2"/>
<gene>
    <name evidence="1" type="ORF">ACH50_05070</name>
</gene>
<dbReference type="EMBL" id="LFEJ01000009">
    <property type="protein sequence ID" value="KMV35700.1"/>
    <property type="molecule type" value="Genomic_DNA"/>
</dbReference>